<evidence type="ECO:0000256" key="6">
    <source>
        <dbReference type="ARBA" id="ARBA00022723"/>
    </source>
</evidence>
<keyword evidence="7 14" id="KW-1133">Transmembrane helix</keyword>
<comment type="cofactor">
    <cofactor evidence="1 12">
        <name>heme</name>
        <dbReference type="ChEBI" id="CHEBI:30413"/>
    </cofactor>
</comment>
<evidence type="ECO:0000313" key="15">
    <source>
        <dbReference type="EMBL" id="KAE8721939.1"/>
    </source>
</evidence>
<keyword evidence="4 12" id="KW-0349">Heme</keyword>
<keyword evidence="10 13" id="KW-0503">Monooxygenase</keyword>
<dbReference type="Pfam" id="PF00067">
    <property type="entry name" value="p450"/>
    <property type="match status" value="1"/>
</dbReference>
<name>A0A6A3C4I2_HIBSY</name>
<dbReference type="PROSITE" id="PS00086">
    <property type="entry name" value="CYTOCHROME_P450"/>
    <property type="match status" value="1"/>
</dbReference>
<keyword evidence="8 13" id="KW-0560">Oxidoreductase</keyword>
<evidence type="ECO:0000256" key="5">
    <source>
        <dbReference type="ARBA" id="ARBA00022692"/>
    </source>
</evidence>
<reference evidence="15" key="1">
    <citation type="submission" date="2019-09" db="EMBL/GenBank/DDBJ databases">
        <title>Draft genome information of white flower Hibiscus syriacus.</title>
        <authorList>
            <person name="Kim Y.-M."/>
        </authorList>
    </citation>
    <scope>NUCLEOTIDE SEQUENCE [LARGE SCALE GENOMIC DNA]</scope>
    <source>
        <strain evidence="15">YM2019G1</strain>
    </source>
</reference>
<evidence type="ECO:0000256" key="13">
    <source>
        <dbReference type="RuleBase" id="RU000461"/>
    </source>
</evidence>
<dbReference type="FunFam" id="1.10.630.10:FF:000012">
    <property type="entry name" value="Cytochrome P450 family protein"/>
    <property type="match status" value="1"/>
</dbReference>
<dbReference type="Gene3D" id="1.10.630.10">
    <property type="entry name" value="Cytochrome P450"/>
    <property type="match status" value="1"/>
</dbReference>
<dbReference type="EMBL" id="VEPZ02000586">
    <property type="protein sequence ID" value="KAE8721939.1"/>
    <property type="molecule type" value="Genomic_DNA"/>
</dbReference>
<dbReference type="Proteomes" id="UP000436088">
    <property type="component" value="Unassembled WGS sequence"/>
</dbReference>
<dbReference type="GO" id="GO:0020037">
    <property type="term" value="F:heme binding"/>
    <property type="evidence" value="ECO:0007669"/>
    <property type="project" value="InterPro"/>
</dbReference>
<feature type="transmembrane region" description="Helical" evidence="14">
    <location>
        <begin position="6"/>
        <end position="25"/>
    </location>
</feature>
<sequence length="506" mass="58615">MEPGVIILFSICMSAVIMYSFNLLITTGKHSHRLPPGPSTFPIIGNFLWLRLSSSQFEQRLRSIHAKFGPIVTLWIGFHPAIFIADRSLAHHALIQNGVVFADRPEPLVTNKAFNISSAFYGPLWRLLRRNLTSEILHPSRVKSYNHARNWVLKILLDRLESQHESGGPVYVLNHFQHAMFCLLVLMSFGDKLETEQVRKIEDVHRTFLLDLRRFNVLNFMPSVTKIIFRRRWLEFKQLRRKVDDVLIPLIRARRNIKKEIEMKQETDHEFVLAYVDTLLDLQLPEENRKLKEEEMVTLCSEFLIAGTDTTSTALQWIMANLVKNQNIQEKLYTEIKLVMGEKGSTEMVKEEDVHNMPYLKAVILETLRRHPPAHFVVPHAATEDVVLNGWSVPKKATLNFMVAEMGWDSTVWEDPMEFKPERFNGMGEGFDISGSREIKMMPFGVGRRICPGLALAMLHLEYFVANLIWRFKWSAVNGDEVDLSEKQEFTIVMKYPLQAHINPRL</sequence>
<evidence type="ECO:0000256" key="12">
    <source>
        <dbReference type="PIRSR" id="PIRSR602401-1"/>
    </source>
</evidence>
<dbReference type="GO" id="GO:0016020">
    <property type="term" value="C:membrane"/>
    <property type="evidence" value="ECO:0007669"/>
    <property type="project" value="UniProtKB-SubCell"/>
</dbReference>
<evidence type="ECO:0000313" key="16">
    <source>
        <dbReference type="Proteomes" id="UP000436088"/>
    </source>
</evidence>
<dbReference type="InterPro" id="IPR017972">
    <property type="entry name" value="Cyt_P450_CS"/>
</dbReference>
<dbReference type="CDD" id="cd11075">
    <property type="entry name" value="CYP77_89"/>
    <property type="match status" value="1"/>
</dbReference>
<keyword evidence="6 12" id="KW-0479">Metal-binding</keyword>
<evidence type="ECO:0000256" key="7">
    <source>
        <dbReference type="ARBA" id="ARBA00022989"/>
    </source>
</evidence>
<evidence type="ECO:0000256" key="1">
    <source>
        <dbReference type="ARBA" id="ARBA00001971"/>
    </source>
</evidence>
<dbReference type="GO" id="GO:0005506">
    <property type="term" value="F:iron ion binding"/>
    <property type="evidence" value="ECO:0007669"/>
    <property type="project" value="InterPro"/>
</dbReference>
<comment type="subcellular location">
    <subcellularLocation>
        <location evidence="2">Membrane</location>
        <topology evidence="2">Single-pass membrane protein</topology>
    </subcellularLocation>
</comment>
<evidence type="ECO:0000256" key="14">
    <source>
        <dbReference type="SAM" id="Phobius"/>
    </source>
</evidence>
<keyword evidence="11 14" id="KW-0472">Membrane</keyword>
<keyword evidence="9 12" id="KW-0408">Iron</keyword>
<dbReference type="InterPro" id="IPR001128">
    <property type="entry name" value="Cyt_P450"/>
</dbReference>
<accession>A0A6A3C4I2</accession>
<evidence type="ECO:0000256" key="2">
    <source>
        <dbReference type="ARBA" id="ARBA00004167"/>
    </source>
</evidence>
<dbReference type="OrthoDB" id="1055148at2759"/>
<evidence type="ECO:0000256" key="9">
    <source>
        <dbReference type="ARBA" id="ARBA00023004"/>
    </source>
</evidence>
<dbReference type="InterPro" id="IPR051103">
    <property type="entry name" value="Plant_metabolite_P450s"/>
</dbReference>
<evidence type="ECO:0000256" key="8">
    <source>
        <dbReference type="ARBA" id="ARBA00023002"/>
    </source>
</evidence>
<evidence type="ECO:0000256" key="10">
    <source>
        <dbReference type="ARBA" id="ARBA00023033"/>
    </source>
</evidence>
<organism evidence="15 16">
    <name type="scientific">Hibiscus syriacus</name>
    <name type="common">Rose of Sharon</name>
    <dbReference type="NCBI Taxonomy" id="106335"/>
    <lineage>
        <taxon>Eukaryota</taxon>
        <taxon>Viridiplantae</taxon>
        <taxon>Streptophyta</taxon>
        <taxon>Embryophyta</taxon>
        <taxon>Tracheophyta</taxon>
        <taxon>Spermatophyta</taxon>
        <taxon>Magnoliopsida</taxon>
        <taxon>eudicotyledons</taxon>
        <taxon>Gunneridae</taxon>
        <taxon>Pentapetalae</taxon>
        <taxon>rosids</taxon>
        <taxon>malvids</taxon>
        <taxon>Malvales</taxon>
        <taxon>Malvaceae</taxon>
        <taxon>Malvoideae</taxon>
        <taxon>Hibiscus</taxon>
    </lineage>
</organism>
<dbReference type="PANTHER" id="PTHR24298">
    <property type="entry name" value="FLAVONOID 3'-MONOOXYGENASE-RELATED"/>
    <property type="match status" value="1"/>
</dbReference>
<gene>
    <name evidence="15" type="ORF">F3Y22_tig00014773pilonHSYRG00034</name>
</gene>
<dbReference type="GO" id="GO:0016709">
    <property type="term" value="F:oxidoreductase activity, acting on paired donors, with incorporation or reduction of molecular oxygen, NAD(P)H as one donor, and incorporation of one atom of oxygen"/>
    <property type="evidence" value="ECO:0007669"/>
    <property type="project" value="TreeGrafter"/>
</dbReference>
<comment type="caution">
    <text evidence="15">The sequence shown here is derived from an EMBL/GenBank/DDBJ whole genome shotgun (WGS) entry which is preliminary data.</text>
</comment>
<dbReference type="InterPro" id="IPR036396">
    <property type="entry name" value="Cyt_P450_sf"/>
</dbReference>
<dbReference type="AlphaFoldDB" id="A0A6A3C4I2"/>
<dbReference type="SUPFAM" id="SSF48264">
    <property type="entry name" value="Cytochrome P450"/>
    <property type="match status" value="1"/>
</dbReference>
<comment type="similarity">
    <text evidence="3 13">Belongs to the cytochrome P450 family.</text>
</comment>
<protein>
    <submittedName>
        <fullName evidence="15">Cytochrome P450 89A9</fullName>
    </submittedName>
</protein>
<dbReference type="PRINTS" id="PR00385">
    <property type="entry name" value="P450"/>
</dbReference>
<dbReference type="InterPro" id="IPR002401">
    <property type="entry name" value="Cyt_P450_E_grp-I"/>
</dbReference>
<proteinExistence type="inferred from homology"/>
<evidence type="ECO:0000256" key="3">
    <source>
        <dbReference type="ARBA" id="ARBA00010617"/>
    </source>
</evidence>
<evidence type="ECO:0000256" key="11">
    <source>
        <dbReference type="ARBA" id="ARBA00023136"/>
    </source>
</evidence>
<keyword evidence="16" id="KW-1185">Reference proteome</keyword>
<keyword evidence="5 14" id="KW-0812">Transmembrane</keyword>
<feature type="binding site" description="axial binding residue" evidence="12">
    <location>
        <position position="451"/>
    </location>
    <ligand>
        <name>heme</name>
        <dbReference type="ChEBI" id="CHEBI:30413"/>
    </ligand>
    <ligandPart>
        <name>Fe</name>
        <dbReference type="ChEBI" id="CHEBI:18248"/>
    </ligandPart>
</feature>
<dbReference type="PANTHER" id="PTHR24298:SF912">
    <property type="entry name" value="P450, PUTATIVE-RELATED"/>
    <property type="match status" value="1"/>
</dbReference>
<evidence type="ECO:0000256" key="4">
    <source>
        <dbReference type="ARBA" id="ARBA00022617"/>
    </source>
</evidence>
<dbReference type="PRINTS" id="PR00463">
    <property type="entry name" value="EP450I"/>
</dbReference>